<gene>
    <name evidence="2" type="ORF">ACJDT4_09360</name>
</gene>
<organism evidence="2 3">
    <name type="scientific">Clostridium neuense</name>
    <dbReference type="NCBI Taxonomy" id="1728934"/>
    <lineage>
        <taxon>Bacteria</taxon>
        <taxon>Bacillati</taxon>
        <taxon>Bacillota</taxon>
        <taxon>Clostridia</taxon>
        <taxon>Eubacteriales</taxon>
        <taxon>Clostridiaceae</taxon>
        <taxon>Clostridium</taxon>
    </lineage>
</organism>
<evidence type="ECO:0000256" key="1">
    <source>
        <dbReference type="SAM" id="Coils"/>
    </source>
</evidence>
<protein>
    <submittedName>
        <fullName evidence="2">Uncharacterized protein</fullName>
    </submittedName>
</protein>
<dbReference type="RefSeq" id="WP_406787291.1">
    <property type="nucleotide sequence ID" value="NZ_JBJIAA010000007.1"/>
</dbReference>
<sequence>MGVYINLDIMPSKISKEDWEGVYKETLELIHAYAFACIKTDCVQDIERIFIDRAEEIVEDDVDREIRYWRVCGDLETKRTGETFLLYEDIEKYNKNAEKDINDILELYLNDDTNGVSRIFNSKTQGEEYHIYVLAIACLIESRLKGKAVVYGDVTKEQAEIAIEWANGILKTPIQLPVRTDYNELVSRLNGLVGENVLGSFMSLKIGENEERLNEFIAENFDKEEINKYYMSKLKKHYTSLGQLGAEKILINYLNMGYSLEEISDLFCYKEEGPKFNEIDFVKAIADTWLFIPLKHRECMNILKKSSDNPTKIYHQFGLMFLNMGFLGRLNNKYLPFEEGLAILNNKFPEVQDIRKLVEDKNIEIIGTLQKMETELSQISESAIELHENKIICDFDELMYYTAEHQLSQEIEELIKQVKEFALNIMKSNENIIEILRDIDKKDDYVKLLVRVTKKDNLLLSRQAWNWVEGINDIKVYKVLIGIALTVASENVRDLKKAVFENREFFTKYIASICK</sequence>
<dbReference type="Proteomes" id="UP001623592">
    <property type="component" value="Unassembled WGS sequence"/>
</dbReference>
<evidence type="ECO:0000313" key="2">
    <source>
        <dbReference type="EMBL" id="MFL0250626.1"/>
    </source>
</evidence>
<proteinExistence type="predicted"/>
<reference evidence="2 3" key="1">
    <citation type="submission" date="2024-11" db="EMBL/GenBank/DDBJ databases">
        <authorList>
            <person name="Heng Y.C."/>
            <person name="Lim A.C.H."/>
            <person name="Lee J.K.Y."/>
            <person name="Kittelmann S."/>
        </authorList>
    </citation>
    <scope>NUCLEOTIDE SEQUENCE [LARGE SCALE GENOMIC DNA]</scope>
    <source>
        <strain evidence="2 3">WILCCON 0114</strain>
    </source>
</reference>
<keyword evidence="3" id="KW-1185">Reference proteome</keyword>
<dbReference type="EMBL" id="JBJIAA010000007">
    <property type="protein sequence ID" value="MFL0250626.1"/>
    <property type="molecule type" value="Genomic_DNA"/>
</dbReference>
<accession>A0ABW8TDN6</accession>
<name>A0ABW8TDN6_9CLOT</name>
<comment type="caution">
    <text evidence="2">The sequence shown here is derived from an EMBL/GenBank/DDBJ whole genome shotgun (WGS) entry which is preliminary data.</text>
</comment>
<evidence type="ECO:0000313" key="3">
    <source>
        <dbReference type="Proteomes" id="UP001623592"/>
    </source>
</evidence>
<feature type="coiled-coil region" evidence="1">
    <location>
        <begin position="369"/>
        <end position="431"/>
    </location>
</feature>
<keyword evidence="1" id="KW-0175">Coiled coil</keyword>